<keyword evidence="1" id="KW-0547">Nucleotide-binding</keyword>
<evidence type="ECO:0000256" key="3">
    <source>
        <dbReference type="ARBA" id="ARBA00022806"/>
    </source>
</evidence>
<gene>
    <name evidence="6" type="ORF">BCON_0105g00040</name>
</gene>
<sequence length="490" mass="55523">MSSTQKAAFEELEIDDRLVVINGFTASGKTMSAVCVLVCAVNNTSSERKQCILTMSETNIAVDSLAQEFHQFITNPKEPDQGRQYLSIRLLPLEAKMNAVKARMIPKQNKVNFLADDTLFAKFLGEVEANLYRHGQNAEAARVQGDKRETTKIKALNLTLEQAMWRELNNSAGDGGDTDTKRLLILLRRIQDQPKLEVKEKTVLKNLLWRLCLLTISKADVVVCTIAMAIRPRLPNFWESNRGRQSPANTIHQNPLEFQVSQRLLSYHQRIRLHYYSGKLRNGNGKKKKPIEFKSCNAFINDTLNVATKDNFVMFHMESRHTVQKVGTSRTNQFHQITALDLIKKLNLAVDTNKFGVDKARFNIEYLSPYKAQVHEMGILIKTLRDTRVNASTFKTAQYIGRNVVIADFTGSNRLTNFSDDTRDSLVSLSRHKHALFVICNSRSTSPDSYAENAIKAIQLKSVERNIYSLVEFASELGILIEIRTPEVGK</sequence>
<organism evidence="6 7">
    <name type="scientific">Botryotinia convoluta</name>
    <dbReference type="NCBI Taxonomy" id="54673"/>
    <lineage>
        <taxon>Eukaryota</taxon>
        <taxon>Fungi</taxon>
        <taxon>Dikarya</taxon>
        <taxon>Ascomycota</taxon>
        <taxon>Pezizomycotina</taxon>
        <taxon>Leotiomycetes</taxon>
        <taxon>Helotiales</taxon>
        <taxon>Sclerotiniaceae</taxon>
        <taxon>Botryotinia</taxon>
    </lineage>
</organism>
<evidence type="ECO:0000313" key="6">
    <source>
        <dbReference type="EMBL" id="TGO54544.1"/>
    </source>
</evidence>
<dbReference type="AlphaFoldDB" id="A0A4Z1I172"/>
<reference evidence="6 7" key="1">
    <citation type="submission" date="2017-12" db="EMBL/GenBank/DDBJ databases">
        <title>Comparative genomics of Botrytis spp.</title>
        <authorList>
            <person name="Valero-Jimenez C.A."/>
            <person name="Tapia P."/>
            <person name="Veloso J."/>
            <person name="Silva-Moreno E."/>
            <person name="Staats M."/>
            <person name="Valdes J.H."/>
            <person name="Van Kan J.A.L."/>
        </authorList>
    </citation>
    <scope>NUCLEOTIDE SEQUENCE [LARGE SCALE GENOMIC DNA]</scope>
    <source>
        <strain evidence="6 7">MUCL11595</strain>
    </source>
</reference>
<dbReference type="InterPro" id="IPR041679">
    <property type="entry name" value="DNA2/NAM7-like_C"/>
</dbReference>
<keyword evidence="2" id="KW-0378">Hydrolase</keyword>
<accession>A0A4Z1I172</accession>
<name>A0A4Z1I172_9HELO</name>
<dbReference type="InterPro" id="IPR027417">
    <property type="entry name" value="P-loop_NTPase"/>
</dbReference>
<dbReference type="PANTHER" id="PTHR43788:SF8">
    <property type="entry name" value="DNA-BINDING PROTEIN SMUBP-2"/>
    <property type="match status" value="1"/>
</dbReference>
<proteinExistence type="predicted"/>
<dbReference type="OrthoDB" id="3564896at2759"/>
<evidence type="ECO:0000256" key="2">
    <source>
        <dbReference type="ARBA" id="ARBA00022801"/>
    </source>
</evidence>
<dbReference type="InterPro" id="IPR050534">
    <property type="entry name" value="Coronavir_polyprotein_1ab"/>
</dbReference>
<evidence type="ECO:0000256" key="1">
    <source>
        <dbReference type="ARBA" id="ARBA00022741"/>
    </source>
</evidence>
<dbReference type="EMBL" id="PQXN01000105">
    <property type="protein sequence ID" value="TGO54544.1"/>
    <property type="molecule type" value="Genomic_DNA"/>
</dbReference>
<keyword evidence="7" id="KW-1185">Reference proteome</keyword>
<dbReference type="GO" id="GO:0016787">
    <property type="term" value="F:hydrolase activity"/>
    <property type="evidence" value="ECO:0007669"/>
    <property type="project" value="UniProtKB-KW"/>
</dbReference>
<keyword evidence="3" id="KW-0347">Helicase</keyword>
<protein>
    <recommendedName>
        <fullName evidence="5">DNA2/NAM7 helicase-like C-terminal domain-containing protein</fullName>
    </recommendedName>
</protein>
<evidence type="ECO:0000256" key="4">
    <source>
        <dbReference type="ARBA" id="ARBA00022840"/>
    </source>
</evidence>
<comment type="caution">
    <text evidence="6">The sequence shown here is derived from an EMBL/GenBank/DDBJ whole genome shotgun (WGS) entry which is preliminary data.</text>
</comment>
<dbReference type="PANTHER" id="PTHR43788">
    <property type="entry name" value="DNA2/NAM7 HELICASE FAMILY MEMBER"/>
    <property type="match status" value="1"/>
</dbReference>
<dbReference type="SUPFAM" id="SSF52540">
    <property type="entry name" value="P-loop containing nucleoside triphosphate hydrolases"/>
    <property type="match status" value="1"/>
</dbReference>
<evidence type="ECO:0000313" key="7">
    <source>
        <dbReference type="Proteomes" id="UP000297527"/>
    </source>
</evidence>
<dbReference type="Gene3D" id="3.40.50.300">
    <property type="entry name" value="P-loop containing nucleotide triphosphate hydrolases"/>
    <property type="match status" value="2"/>
</dbReference>
<feature type="domain" description="DNA2/NAM7 helicase-like C-terminal" evidence="5">
    <location>
        <begin position="274"/>
        <end position="442"/>
    </location>
</feature>
<dbReference type="Proteomes" id="UP000297527">
    <property type="component" value="Unassembled WGS sequence"/>
</dbReference>
<dbReference type="GO" id="GO:0005524">
    <property type="term" value="F:ATP binding"/>
    <property type="evidence" value="ECO:0007669"/>
    <property type="project" value="UniProtKB-KW"/>
</dbReference>
<dbReference type="GO" id="GO:0043139">
    <property type="term" value="F:5'-3' DNA helicase activity"/>
    <property type="evidence" value="ECO:0007669"/>
    <property type="project" value="TreeGrafter"/>
</dbReference>
<dbReference type="Pfam" id="PF13087">
    <property type="entry name" value="AAA_12"/>
    <property type="match status" value="1"/>
</dbReference>
<keyword evidence="4" id="KW-0067">ATP-binding</keyword>
<evidence type="ECO:0000259" key="5">
    <source>
        <dbReference type="Pfam" id="PF13087"/>
    </source>
</evidence>